<dbReference type="GO" id="GO:0007052">
    <property type="term" value="P:mitotic spindle organization"/>
    <property type="evidence" value="ECO:0007669"/>
    <property type="project" value="TreeGrafter"/>
</dbReference>
<feature type="coiled-coil region" evidence="7">
    <location>
        <begin position="498"/>
        <end position="525"/>
    </location>
</feature>
<dbReference type="PRINTS" id="PR00380">
    <property type="entry name" value="KINESINHEAVY"/>
</dbReference>
<feature type="compositionally biased region" description="Pro residues" evidence="8">
    <location>
        <begin position="1560"/>
        <end position="1573"/>
    </location>
</feature>
<dbReference type="PROSITE" id="PS50067">
    <property type="entry name" value="KINESIN_MOTOR_2"/>
    <property type="match status" value="1"/>
</dbReference>
<organism evidence="10 11">
    <name type="scientific">Drechslerella dactyloides</name>
    <name type="common">Nematode-trapping fungus</name>
    <name type="synonym">Arthrobotrys dactyloides</name>
    <dbReference type="NCBI Taxonomy" id="74499"/>
    <lineage>
        <taxon>Eukaryota</taxon>
        <taxon>Fungi</taxon>
        <taxon>Dikarya</taxon>
        <taxon>Ascomycota</taxon>
        <taxon>Pezizomycotina</taxon>
        <taxon>Orbiliomycetes</taxon>
        <taxon>Orbiliales</taxon>
        <taxon>Orbiliaceae</taxon>
        <taxon>Drechslerella</taxon>
    </lineage>
</organism>
<comment type="caution">
    <text evidence="10">The sequence shown here is derived from an EMBL/GenBank/DDBJ whole genome shotgun (WGS) entry which is preliminary data.</text>
</comment>
<accession>A0AAD6IX38</accession>
<dbReference type="Gene3D" id="3.40.850.10">
    <property type="entry name" value="Kinesin motor domain"/>
    <property type="match status" value="1"/>
</dbReference>
<feature type="region of interest" description="Disordered" evidence="8">
    <location>
        <begin position="724"/>
        <end position="747"/>
    </location>
</feature>
<feature type="region of interest" description="Disordered" evidence="8">
    <location>
        <begin position="1142"/>
        <end position="1180"/>
    </location>
</feature>
<keyword evidence="4 6" id="KW-0067">ATP-binding</keyword>
<dbReference type="GO" id="GO:0005737">
    <property type="term" value="C:cytoplasm"/>
    <property type="evidence" value="ECO:0007669"/>
    <property type="project" value="UniProtKB-SubCell"/>
</dbReference>
<dbReference type="GO" id="GO:0005524">
    <property type="term" value="F:ATP binding"/>
    <property type="evidence" value="ECO:0007669"/>
    <property type="project" value="UniProtKB-UniRule"/>
</dbReference>
<dbReference type="GO" id="GO:0007018">
    <property type="term" value="P:microtubule-based movement"/>
    <property type="evidence" value="ECO:0007669"/>
    <property type="project" value="InterPro"/>
</dbReference>
<dbReference type="GO" id="GO:0003777">
    <property type="term" value="F:microtubule motor activity"/>
    <property type="evidence" value="ECO:0007669"/>
    <property type="project" value="InterPro"/>
</dbReference>
<dbReference type="InterPro" id="IPR019821">
    <property type="entry name" value="Kinesin_motor_CS"/>
</dbReference>
<name>A0AAD6IX38_DREDA</name>
<proteinExistence type="inferred from homology"/>
<evidence type="ECO:0000256" key="8">
    <source>
        <dbReference type="SAM" id="MobiDB-lite"/>
    </source>
</evidence>
<dbReference type="GO" id="GO:0051231">
    <property type="term" value="P:spindle elongation"/>
    <property type="evidence" value="ECO:0007669"/>
    <property type="project" value="TreeGrafter"/>
</dbReference>
<sequence>MPASPPQSPAPSGIVRPSTRSASRMSIGSASRQLVSSVLNGAGRAPSRASGEDDDGLRTAVRVAVRIRPPLQPSDPGYDLIPQRFQRPMVQTMTDTSIAIDSPQGRKVFVFDRIFGPDVQQDGVWDYLQDSINAFVQGYNVSILAYGQSGAGKSYTMGTSDPNERTSHDASGVIPRAALALFERLSPVARNQSSGMKIPSRYSTPLPTLQRQSISQEKPWSMKATYVEIYNEQLRDLLLPENTPPSDRRQVNIREDTRGRILLTGLQEVPIENVDDLLAALNFGSSIRQTDSTAINAKSSRSHAVFSINLIQRKPRSSLGGVVKEKRYSAPADILAASSDGFVTVDSKLHFVDLAGSERLKNTGAHGDRAKEGISINAGLASLGKVISQLSSRQPGSHVSYRDSKLTRLLQDSLGGNAVTYMVACVNPAEFHLSETLNTVQYAQRARAIQSKPQIQEVSVDGDLRALVERLRTEIAFLRDQVRNSEGGSNNLSNRHSIDRSTEKQVELQNQLLDIQENYSALSQRHAKLISEITKARDGDVNTQAVSQSDAAEDRLARSNSFAEAVEQVVLEYEKTIQSLEASLSSTRSNLSVTEGSLLEKESRLVYLETINSQLQNRVQKLSDRESSTEVYLADLENRLNGHTFGEERSSAVISELRKELSRVRENEASCEDYISTLEERLAEADQGMEIMQRELERLENVVDRQRSLGKLDNLLHELDTLTHVPSQPGAPVEARPSDEPDAPSDLEDLTVKVNNMSNDGTMNAVPQSSPELTSAVDSTRDISEEQRILTVDSAPHELVTPASEADSAEGQQDGGTKLKHKLDRTAQELNHYKGLYHSTMSDYTEMNARYERALRDLHELQDQLDEHRHGRNSLMLSNADELPPPSPQSVSTPIVSTPLVQQISAHPASRIDNAQTDTANAAQKAWVKLRSPEGSLSSGEAAQIELNVEGLVGNDTSDLGAEFNDLEARYLNLQEEHRSVLELVDDLKATISKSRLDGVTSPTGAQILRRKSSQNLIASDRANRAFKGLRSVAIQHLTGNEDAKEVFDMNINAAIHELQSRSERIQELEHEVTGLRKDAEAKTAMINGLARERSSITSSPMDISVVSSLQSRLAESEDELQKVRSKLKAQQEEFQQQVTSLKSNLKEEPQFSDSQVDSNARLGEQPDLSTANDGVESNKEISEHIARIEKLLRTTDDEDIPTLPTRLDRLIVFVDQLIQIPPQFRNQDLDFQWSSILSRMRGRLEVGRDSALLQHQQLRDHEDRSMVQHEQFKRLLEILPTDSEQDVHFGDQGIFIPDSTSLSLYFDAVTSRIEALIRHLEQNRADQSKLQSALDSGKKETAHYETISRGLQEQLEATREKLEAEFKNSEKAYSNSTMLQDKVQKLEHLNLKLQSELDECMAKNKALEEDILVQTKNLDAQKLLVVELQELHTMSQKELDDLVKKEATHAGVIDQLEQQLATTYDQHQESQKRLLQTEEELRALRSDRANLLASHEASAHTSAQHIDNLMNELSSLQLKLADAQLELSSVPPGGVNRTQRSNSVSSTNLRKSASAASLPSPPPVIPLPPLPPSQISNTAIPSATTSTQPIAPSTPTVSRRPSKDYVVTHLEDQEARIKALEKQLQAEKALTATLEEALTDCEKTVKRLNSDKEMYQRKANQAQQELDRTRNESQSSRYSTQAMEDERLARLRAEKAMQQLEERMHDVTKKSSRHKMLCF</sequence>
<protein>
    <recommendedName>
        <fullName evidence="9">Kinesin motor domain-containing protein</fullName>
    </recommendedName>
</protein>
<evidence type="ECO:0000256" key="7">
    <source>
        <dbReference type="SAM" id="Coils"/>
    </source>
</evidence>
<dbReference type="InterPro" id="IPR036961">
    <property type="entry name" value="Kinesin_motor_dom_sf"/>
</dbReference>
<gene>
    <name evidence="10" type="ORF">Dda_7772</name>
</gene>
<feature type="compositionally biased region" description="Polar residues" evidence="8">
    <location>
        <begin position="1575"/>
        <end position="1600"/>
    </location>
</feature>
<feature type="region of interest" description="Disordered" evidence="8">
    <location>
        <begin position="1656"/>
        <end position="1683"/>
    </location>
</feature>
<evidence type="ECO:0000256" key="2">
    <source>
        <dbReference type="ARBA" id="ARBA00022490"/>
    </source>
</evidence>
<dbReference type="Gene3D" id="1.10.287.1490">
    <property type="match status" value="1"/>
</dbReference>
<evidence type="ECO:0000256" key="4">
    <source>
        <dbReference type="ARBA" id="ARBA00022840"/>
    </source>
</evidence>
<evidence type="ECO:0000313" key="10">
    <source>
        <dbReference type="EMBL" id="KAJ6257982.1"/>
    </source>
</evidence>
<feature type="coiled-coil region" evidence="7">
    <location>
        <begin position="1454"/>
        <end position="1527"/>
    </location>
</feature>
<dbReference type="PANTHER" id="PTHR47969">
    <property type="entry name" value="CHROMOSOME-ASSOCIATED KINESIN KIF4A-RELATED"/>
    <property type="match status" value="1"/>
</dbReference>
<evidence type="ECO:0000256" key="5">
    <source>
        <dbReference type="ARBA" id="ARBA00023054"/>
    </source>
</evidence>
<feature type="coiled-coil region" evidence="7">
    <location>
        <begin position="675"/>
        <end position="709"/>
    </location>
</feature>
<feature type="coiled-coil region" evidence="7">
    <location>
        <begin position="841"/>
        <end position="871"/>
    </location>
</feature>
<feature type="coiled-coil region" evidence="7">
    <location>
        <begin position="563"/>
        <end position="590"/>
    </location>
</feature>
<evidence type="ECO:0000256" key="1">
    <source>
        <dbReference type="ARBA" id="ARBA00004496"/>
    </source>
</evidence>
<evidence type="ECO:0000313" key="11">
    <source>
        <dbReference type="Proteomes" id="UP001221413"/>
    </source>
</evidence>
<evidence type="ECO:0000259" key="9">
    <source>
        <dbReference type="PROSITE" id="PS50067"/>
    </source>
</evidence>
<dbReference type="GO" id="GO:0005875">
    <property type="term" value="C:microtubule associated complex"/>
    <property type="evidence" value="ECO:0007669"/>
    <property type="project" value="TreeGrafter"/>
</dbReference>
<comment type="subcellular location">
    <subcellularLocation>
        <location evidence="1">Cytoplasm</location>
    </subcellularLocation>
</comment>
<feature type="region of interest" description="Disordered" evidence="8">
    <location>
        <begin position="1"/>
        <end position="30"/>
    </location>
</feature>
<dbReference type="PROSITE" id="PS00411">
    <property type="entry name" value="KINESIN_MOTOR_1"/>
    <property type="match status" value="1"/>
</dbReference>
<dbReference type="Proteomes" id="UP001221413">
    <property type="component" value="Unassembled WGS sequence"/>
</dbReference>
<dbReference type="Pfam" id="PF00225">
    <property type="entry name" value="Kinesin"/>
    <property type="match status" value="1"/>
</dbReference>
<feature type="binding site" evidence="6">
    <location>
        <begin position="147"/>
        <end position="154"/>
    </location>
    <ligand>
        <name>ATP</name>
        <dbReference type="ChEBI" id="CHEBI:30616"/>
    </ligand>
</feature>
<feature type="region of interest" description="Disordered" evidence="8">
    <location>
        <begin position="1529"/>
        <end position="1604"/>
    </location>
</feature>
<keyword evidence="11" id="KW-1185">Reference proteome</keyword>
<feature type="compositionally biased region" description="Polar residues" evidence="8">
    <location>
        <begin position="1673"/>
        <end position="1683"/>
    </location>
</feature>
<dbReference type="PANTHER" id="PTHR47969:SF15">
    <property type="entry name" value="CHROMOSOME-ASSOCIATED KINESIN KIF4A-RELATED"/>
    <property type="match status" value="1"/>
</dbReference>
<dbReference type="EMBL" id="JAQGDS010000010">
    <property type="protein sequence ID" value="KAJ6257982.1"/>
    <property type="molecule type" value="Genomic_DNA"/>
</dbReference>
<comment type="similarity">
    <text evidence="6">Belongs to the TRAFAC class myosin-kinesin ATPase superfamily. Kinesin family.</text>
</comment>
<reference evidence="10" key="1">
    <citation type="submission" date="2023-01" db="EMBL/GenBank/DDBJ databases">
        <title>The chitinases involved in constricting ring structure development in the nematode-trapping fungus Drechslerella dactyloides.</title>
        <authorList>
            <person name="Wang R."/>
            <person name="Zhang L."/>
            <person name="Tang P."/>
            <person name="Li S."/>
            <person name="Liang L."/>
        </authorList>
    </citation>
    <scope>NUCLEOTIDE SEQUENCE</scope>
    <source>
        <strain evidence="10">YMF1.00031</strain>
    </source>
</reference>
<dbReference type="InterPro" id="IPR027417">
    <property type="entry name" value="P-loop_NTPase"/>
</dbReference>
<dbReference type="InterPro" id="IPR027640">
    <property type="entry name" value="Kinesin-like_fam"/>
</dbReference>
<keyword evidence="6" id="KW-0505">Motor protein</keyword>
<feature type="domain" description="Kinesin motor" evidence="9">
    <location>
        <begin position="60"/>
        <end position="449"/>
    </location>
</feature>
<dbReference type="InterPro" id="IPR001752">
    <property type="entry name" value="Kinesin_motor_dom"/>
</dbReference>
<evidence type="ECO:0000256" key="6">
    <source>
        <dbReference type="PROSITE-ProRule" id="PRU00283"/>
    </source>
</evidence>
<keyword evidence="2" id="KW-0963">Cytoplasm</keyword>
<feature type="coiled-coil region" evidence="7">
    <location>
        <begin position="1349"/>
        <end position="1411"/>
    </location>
</feature>
<dbReference type="GO" id="GO:0008017">
    <property type="term" value="F:microtubule binding"/>
    <property type="evidence" value="ECO:0007669"/>
    <property type="project" value="InterPro"/>
</dbReference>
<evidence type="ECO:0000256" key="3">
    <source>
        <dbReference type="ARBA" id="ARBA00022741"/>
    </source>
</evidence>
<dbReference type="SUPFAM" id="SSF52540">
    <property type="entry name" value="P-loop containing nucleoside triphosphate hydrolases"/>
    <property type="match status" value="1"/>
</dbReference>
<feature type="compositionally biased region" description="Polar residues" evidence="8">
    <location>
        <begin position="18"/>
        <end position="30"/>
    </location>
</feature>
<dbReference type="SMART" id="SM00129">
    <property type="entry name" value="KISc"/>
    <property type="match status" value="1"/>
</dbReference>
<keyword evidence="3 6" id="KW-0547">Nucleotide-binding</keyword>
<keyword evidence="5 7" id="KW-0175">Coiled coil</keyword>
<feature type="compositionally biased region" description="Polar residues" evidence="8">
    <location>
        <begin position="1537"/>
        <end position="1552"/>
    </location>
</feature>